<keyword evidence="8 14" id="KW-0406">Ion transport</keyword>
<keyword evidence="7 14" id="KW-0375">Hydrogen ion transport</keyword>
<evidence type="ECO:0000256" key="5">
    <source>
        <dbReference type="ARBA" id="ARBA00022448"/>
    </source>
</evidence>
<gene>
    <name evidence="14 18" type="primary">atpC</name>
    <name evidence="18" type="ORF">HHA03_19280</name>
    <name evidence="19" type="ORF">SAMN05421839_13610</name>
</gene>
<evidence type="ECO:0000256" key="15">
    <source>
        <dbReference type="RuleBase" id="RU003656"/>
    </source>
</evidence>
<evidence type="ECO:0000256" key="6">
    <source>
        <dbReference type="ARBA" id="ARBA00022475"/>
    </source>
</evidence>
<keyword evidence="11 14" id="KW-0066">ATP synthesis</keyword>
<evidence type="ECO:0000256" key="14">
    <source>
        <dbReference type="HAMAP-Rule" id="MF_00530"/>
    </source>
</evidence>
<dbReference type="InterPro" id="IPR020546">
    <property type="entry name" value="ATP_synth_F1_dsu/esu_N"/>
</dbReference>
<evidence type="ECO:0000256" key="13">
    <source>
        <dbReference type="ARBA" id="ARBA00031795"/>
    </source>
</evidence>
<evidence type="ECO:0000256" key="11">
    <source>
        <dbReference type="ARBA" id="ARBA00023310"/>
    </source>
</evidence>
<comment type="subunit">
    <text evidence="14 15">F-type ATPases have 2 components, CF(1) - the catalytic core - and CF(0) - the membrane proton channel. CF(1) has five subunits: alpha(3), beta(3), gamma(1), delta(1), epsilon(1). CF(0) has three main subunits: a, b and c.</text>
</comment>
<dbReference type="SUPFAM" id="SSF46604">
    <property type="entry name" value="Epsilon subunit of F1F0-ATP synthase C-terminal domain"/>
    <property type="match status" value="1"/>
</dbReference>
<dbReference type="InterPro" id="IPR020547">
    <property type="entry name" value="ATP_synth_F1_esu_C"/>
</dbReference>
<dbReference type="AlphaFoldDB" id="A0A1I5RYL8"/>
<keyword evidence="6 14" id="KW-1003">Cell membrane</keyword>
<keyword evidence="21" id="KW-1185">Reference proteome</keyword>
<dbReference type="Gene3D" id="2.60.15.10">
    <property type="entry name" value="F0F1 ATP synthase delta/epsilon subunit, N-terminal"/>
    <property type="match status" value="1"/>
</dbReference>
<protein>
    <recommendedName>
        <fullName evidence="4 14">ATP synthase epsilon chain</fullName>
    </recommendedName>
    <alternativeName>
        <fullName evidence="13 14">ATP synthase F1 sector epsilon subunit</fullName>
    </alternativeName>
    <alternativeName>
        <fullName evidence="12 14">F-ATPase epsilon subunit</fullName>
    </alternativeName>
</protein>
<reference evidence="18 21" key="2">
    <citation type="submission" date="2019-07" db="EMBL/GenBank/DDBJ databases">
        <title>Whole genome shotgun sequence of Halolactibacillus halophilus NBRC 100868.</title>
        <authorList>
            <person name="Hosoyama A."/>
            <person name="Uohara A."/>
            <person name="Ohji S."/>
            <person name="Ichikawa N."/>
        </authorList>
    </citation>
    <scope>NUCLEOTIDE SEQUENCE [LARGE SCALE GENOMIC DNA]</scope>
    <source>
        <strain evidence="18 21">NBRC 100868</strain>
    </source>
</reference>
<dbReference type="Pfam" id="PF00401">
    <property type="entry name" value="ATP-synt_DE"/>
    <property type="match status" value="1"/>
</dbReference>
<keyword evidence="9 14" id="KW-0472">Membrane</keyword>
<dbReference type="Proteomes" id="UP000242243">
    <property type="component" value="Unassembled WGS sequence"/>
</dbReference>
<proteinExistence type="inferred from homology"/>
<dbReference type="InterPro" id="IPR036771">
    <property type="entry name" value="ATPsynth_dsu/esu_N"/>
</dbReference>
<dbReference type="NCBIfam" id="NF009980">
    <property type="entry name" value="PRK13446.1"/>
    <property type="match status" value="1"/>
</dbReference>
<feature type="domain" description="ATP synthase epsilon subunit C-terminal" evidence="16">
    <location>
        <begin position="88"/>
        <end position="131"/>
    </location>
</feature>
<evidence type="ECO:0000256" key="10">
    <source>
        <dbReference type="ARBA" id="ARBA00023196"/>
    </source>
</evidence>
<evidence type="ECO:0000256" key="2">
    <source>
        <dbReference type="ARBA" id="ARBA00004202"/>
    </source>
</evidence>
<dbReference type="HAMAP" id="MF_00530">
    <property type="entry name" value="ATP_synth_epsil_bac"/>
    <property type="match status" value="1"/>
</dbReference>
<dbReference type="NCBIfam" id="NF001846">
    <property type="entry name" value="PRK00571.1-3"/>
    <property type="match status" value="1"/>
</dbReference>
<keyword evidence="10 14" id="KW-0139">CF(1)</keyword>
<evidence type="ECO:0000259" key="17">
    <source>
        <dbReference type="Pfam" id="PF02823"/>
    </source>
</evidence>
<dbReference type="EMBL" id="FOXC01000036">
    <property type="protein sequence ID" value="SFP63517.1"/>
    <property type="molecule type" value="Genomic_DNA"/>
</dbReference>
<evidence type="ECO:0000256" key="1">
    <source>
        <dbReference type="ARBA" id="ARBA00003543"/>
    </source>
</evidence>
<comment type="subcellular location">
    <subcellularLocation>
        <location evidence="2 14">Cell membrane</location>
        <topology evidence="2 14">Peripheral membrane protein</topology>
    </subcellularLocation>
</comment>
<evidence type="ECO:0000259" key="16">
    <source>
        <dbReference type="Pfam" id="PF00401"/>
    </source>
</evidence>
<accession>A0A1I5RYL8</accession>
<evidence type="ECO:0000256" key="4">
    <source>
        <dbReference type="ARBA" id="ARBA00014480"/>
    </source>
</evidence>
<dbReference type="OrthoDB" id="9804110at2"/>
<evidence type="ECO:0000313" key="18">
    <source>
        <dbReference type="EMBL" id="GEM02396.1"/>
    </source>
</evidence>
<dbReference type="Gene3D" id="1.20.5.440">
    <property type="entry name" value="ATP synthase delta/epsilon subunit, C-terminal domain"/>
    <property type="match status" value="1"/>
</dbReference>
<dbReference type="GO" id="GO:0005524">
    <property type="term" value="F:ATP binding"/>
    <property type="evidence" value="ECO:0007669"/>
    <property type="project" value="UniProtKB-UniRule"/>
</dbReference>
<reference evidence="19 20" key="1">
    <citation type="submission" date="2016-10" db="EMBL/GenBank/DDBJ databases">
        <authorList>
            <person name="de Groot N.N."/>
        </authorList>
    </citation>
    <scope>NUCLEOTIDE SEQUENCE [LARGE SCALE GENOMIC DNA]</scope>
    <source>
        <strain evidence="19 20">DSM 17073</strain>
    </source>
</reference>
<dbReference type="Pfam" id="PF02823">
    <property type="entry name" value="ATP-synt_DE_N"/>
    <property type="match status" value="1"/>
</dbReference>
<sequence length="137" mass="15426">MDKQLTVEVVTPDGQVVNDVFDMVVVQAKQGEIGVLPNHTAMISPVVISTARLKKDKESMKVAIGGGFIEIENNHVTILVQSAETPKKIDVERARKAKERAMRRIKQHRKDVDFRRAELALKRAINRLDLVGEDKKM</sequence>
<comment type="function">
    <text evidence="1 14">Produces ATP from ADP in the presence of a proton gradient across the membrane.</text>
</comment>
<dbReference type="GO" id="GO:0045259">
    <property type="term" value="C:proton-transporting ATP synthase complex"/>
    <property type="evidence" value="ECO:0007669"/>
    <property type="project" value="UniProtKB-KW"/>
</dbReference>
<dbReference type="SUPFAM" id="SSF51344">
    <property type="entry name" value="Epsilon subunit of F1F0-ATP synthase N-terminal domain"/>
    <property type="match status" value="1"/>
</dbReference>
<dbReference type="STRING" id="306540.SAMN05421839_13610"/>
<dbReference type="InterPro" id="IPR036794">
    <property type="entry name" value="ATP_F1_dsu/esu_C_sf"/>
</dbReference>
<dbReference type="CDD" id="cd12152">
    <property type="entry name" value="F1-ATPase_delta"/>
    <property type="match status" value="1"/>
</dbReference>
<dbReference type="NCBIfam" id="TIGR01216">
    <property type="entry name" value="ATP_synt_epsi"/>
    <property type="match status" value="1"/>
</dbReference>
<dbReference type="GO" id="GO:0046933">
    <property type="term" value="F:proton-transporting ATP synthase activity, rotational mechanism"/>
    <property type="evidence" value="ECO:0007669"/>
    <property type="project" value="UniProtKB-UniRule"/>
</dbReference>
<dbReference type="GO" id="GO:0005886">
    <property type="term" value="C:plasma membrane"/>
    <property type="evidence" value="ECO:0007669"/>
    <property type="project" value="UniProtKB-SubCell"/>
</dbReference>
<dbReference type="InterPro" id="IPR001469">
    <property type="entry name" value="ATP_synth_F1_dsu/esu"/>
</dbReference>
<dbReference type="Proteomes" id="UP000321547">
    <property type="component" value="Unassembled WGS sequence"/>
</dbReference>
<dbReference type="PANTHER" id="PTHR13822:SF10">
    <property type="entry name" value="ATP SYNTHASE EPSILON CHAIN, CHLOROPLASTIC"/>
    <property type="match status" value="1"/>
</dbReference>
<evidence type="ECO:0000256" key="12">
    <source>
        <dbReference type="ARBA" id="ARBA00030215"/>
    </source>
</evidence>
<comment type="similarity">
    <text evidence="3 14 15">Belongs to the ATPase epsilon chain family.</text>
</comment>
<keyword evidence="5 14" id="KW-0813">Transport</keyword>
<evidence type="ECO:0000313" key="19">
    <source>
        <dbReference type="EMBL" id="SFP63517.1"/>
    </source>
</evidence>
<evidence type="ECO:0000256" key="7">
    <source>
        <dbReference type="ARBA" id="ARBA00022781"/>
    </source>
</evidence>
<evidence type="ECO:0000313" key="20">
    <source>
        <dbReference type="Proteomes" id="UP000242243"/>
    </source>
</evidence>
<evidence type="ECO:0000313" key="21">
    <source>
        <dbReference type="Proteomes" id="UP000321547"/>
    </source>
</evidence>
<evidence type="ECO:0000256" key="8">
    <source>
        <dbReference type="ARBA" id="ARBA00023065"/>
    </source>
</evidence>
<evidence type="ECO:0000256" key="9">
    <source>
        <dbReference type="ARBA" id="ARBA00023136"/>
    </source>
</evidence>
<dbReference type="EMBL" id="BJWI01000035">
    <property type="protein sequence ID" value="GEM02396.1"/>
    <property type="molecule type" value="Genomic_DNA"/>
</dbReference>
<dbReference type="RefSeq" id="WP_089833255.1">
    <property type="nucleotide sequence ID" value="NZ_BJWI01000035.1"/>
</dbReference>
<name>A0A1I5RYL8_9BACI</name>
<evidence type="ECO:0000256" key="3">
    <source>
        <dbReference type="ARBA" id="ARBA00005712"/>
    </source>
</evidence>
<organism evidence="19 20">
    <name type="scientific">Halolactibacillus halophilus</name>
    <dbReference type="NCBI Taxonomy" id="306540"/>
    <lineage>
        <taxon>Bacteria</taxon>
        <taxon>Bacillati</taxon>
        <taxon>Bacillota</taxon>
        <taxon>Bacilli</taxon>
        <taxon>Bacillales</taxon>
        <taxon>Bacillaceae</taxon>
        <taxon>Halolactibacillus</taxon>
    </lineage>
</organism>
<dbReference type="FunFam" id="1.20.5.440:FF:000001">
    <property type="entry name" value="ATP synthase epsilon chain"/>
    <property type="match status" value="1"/>
</dbReference>
<feature type="domain" description="ATP synthase F1 complex delta/epsilon subunit N-terminal" evidence="17">
    <location>
        <begin position="5"/>
        <end position="83"/>
    </location>
</feature>
<dbReference type="PANTHER" id="PTHR13822">
    <property type="entry name" value="ATP SYNTHASE DELTA/EPSILON CHAIN"/>
    <property type="match status" value="1"/>
</dbReference>